<evidence type="ECO:0000256" key="2">
    <source>
        <dbReference type="ARBA" id="ARBA00007293"/>
    </source>
</evidence>
<dbReference type="SUPFAM" id="SSF54236">
    <property type="entry name" value="Ubiquitin-like"/>
    <property type="match status" value="1"/>
</dbReference>
<comment type="similarity">
    <text evidence="2 5">Belongs to the ATG8 family.</text>
</comment>
<sequence length="120" mass="13975">MSKSEIKEFKEKTPIEERKAKAAQMLQDNTDKFPIVLLRSKTCKYSLPAHKFIIDGNMTVGGFICAVRKYLWLKPTEGLYLYLQDTLPMLNVKLSDLYRTYSDPDGFLYMVYTNQEDKGF</sequence>
<dbReference type="GO" id="GO:0006914">
    <property type="term" value="P:autophagy"/>
    <property type="evidence" value="ECO:0007669"/>
    <property type="project" value="UniProtKB-KW"/>
</dbReference>
<proteinExistence type="inferred from homology"/>
<dbReference type="GO" id="GO:0016020">
    <property type="term" value="C:membrane"/>
    <property type="evidence" value="ECO:0007669"/>
    <property type="project" value="UniProtKB-SubCell"/>
</dbReference>
<dbReference type="Gene3D" id="3.10.20.90">
    <property type="entry name" value="Phosphatidylinositol 3-kinase Catalytic Subunit, Chain A, domain 1"/>
    <property type="match status" value="1"/>
</dbReference>
<comment type="caution">
    <text evidence="6">The sequence shown here is derived from an EMBL/GenBank/DDBJ whole genome shotgun (WGS) entry which is preliminary data.</text>
</comment>
<dbReference type="OrthoDB" id="285525at2759"/>
<evidence type="ECO:0000256" key="1">
    <source>
        <dbReference type="ARBA" id="ARBA00004370"/>
    </source>
</evidence>
<evidence type="ECO:0000256" key="5">
    <source>
        <dbReference type="RuleBase" id="RU004384"/>
    </source>
</evidence>
<evidence type="ECO:0000256" key="4">
    <source>
        <dbReference type="ARBA" id="ARBA00023288"/>
    </source>
</evidence>
<organism evidence="6 7">
    <name type="scientific">Stentor coeruleus</name>
    <dbReference type="NCBI Taxonomy" id="5963"/>
    <lineage>
        <taxon>Eukaryota</taxon>
        <taxon>Sar</taxon>
        <taxon>Alveolata</taxon>
        <taxon>Ciliophora</taxon>
        <taxon>Postciliodesmatophora</taxon>
        <taxon>Heterotrichea</taxon>
        <taxon>Heterotrichida</taxon>
        <taxon>Stentoridae</taxon>
        <taxon>Stentor</taxon>
    </lineage>
</organism>
<gene>
    <name evidence="6" type="ORF">SteCoe_32333</name>
</gene>
<keyword evidence="5" id="KW-0072">Autophagy</keyword>
<comment type="subcellular location">
    <subcellularLocation>
        <location evidence="1">Membrane</location>
    </subcellularLocation>
</comment>
<dbReference type="PANTHER" id="PTHR10969">
    <property type="entry name" value="MICROTUBULE-ASSOCIATED PROTEINS 1A/1B LIGHT CHAIN 3-RELATED"/>
    <property type="match status" value="1"/>
</dbReference>
<dbReference type="Pfam" id="PF02991">
    <property type="entry name" value="ATG8"/>
    <property type="match status" value="1"/>
</dbReference>
<dbReference type="Proteomes" id="UP000187209">
    <property type="component" value="Unassembled WGS sequence"/>
</dbReference>
<reference evidence="6 7" key="1">
    <citation type="submission" date="2016-11" db="EMBL/GenBank/DDBJ databases">
        <title>The macronuclear genome of Stentor coeruleus: a giant cell with tiny introns.</title>
        <authorList>
            <person name="Slabodnick M."/>
            <person name="Ruby J.G."/>
            <person name="Reiff S.B."/>
            <person name="Swart E.C."/>
            <person name="Gosai S."/>
            <person name="Prabakaran S."/>
            <person name="Witkowska E."/>
            <person name="Larue G.E."/>
            <person name="Fisher S."/>
            <person name="Freeman R.M."/>
            <person name="Gunawardena J."/>
            <person name="Chu W."/>
            <person name="Stover N.A."/>
            <person name="Gregory B.D."/>
            <person name="Nowacki M."/>
            <person name="Derisi J."/>
            <person name="Roy S.W."/>
            <person name="Marshall W.F."/>
            <person name="Sood P."/>
        </authorList>
    </citation>
    <scope>NUCLEOTIDE SEQUENCE [LARGE SCALE GENOMIC DNA]</scope>
    <source>
        <strain evidence="6">WM001</strain>
    </source>
</reference>
<dbReference type="EMBL" id="MPUH01001152">
    <property type="protein sequence ID" value="OMJ69837.1"/>
    <property type="molecule type" value="Genomic_DNA"/>
</dbReference>
<evidence type="ECO:0000256" key="3">
    <source>
        <dbReference type="ARBA" id="ARBA00023136"/>
    </source>
</evidence>
<evidence type="ECO:0000313" key="6">
    <source>
        <dbReference type="EMBL" id="OMJ69837.1"/>
    </source>
</evidence>
<dbReference type="AlphaFoldDB" id="A0A1R2AZC3"/>
<evidence type="ECO:0000313" key="7">
    <source>
        <dbReference type="Proteomes" id="UP000187209"/>
    </source>
</evidence>
<keyword evidence="7" id="KW-1185">Reference proteome</keyword>
<dbReference type="InterPro" id="IPR029071">
    <property type="entry name" value="Ubiquitin-like_domsf"/>
</dbReference>
<keyword evidence="3" id="KW-0472">Membrane</keyword>
<name>A0A1R2AZC3_9CILI</name>
<keyword evidence="4" id="KW-0449">Lipoprotein</keyword>
<protein>
    <recommendedName>
        <fullName evidence="5">Autophagy-related protein</fullName>
    </recommendedName>
</protein>
<dbReference type="InterPro" id="IPR004241">
    <property type="entry name" value="Atg8-like"/>
</dbReference>
<accession>A0A1R2AZC3</accession>